<accession>A0A0D0DVY0</accession>
<dbReference type="STRING" id="930991.A0A0D0DVY0"/>
<dbReference type="Pfam" id="PF10775">
    <property type="entry name" value="ATP_sub_h"/>
    <property type="match status" value="1"/>
</dbReference>
<evidence type="ECO:0000313" key="2">
    <source>
        <dbReference type="Proteomes" id="UP000054538"/>
    </source>
</evidence>
<proteinExistence type="predicted"/>
<protein>
    <recommendedName>
        <fullName evidence="3">ATP synthase subunit H, mitochondrial</fullName>
    </recommendedName>
</protein>
<gene>
    <name evidence="1" type="ORF">PAXRUDRAFT_828593</name>
</gene>
<dbReference type="OrthoDB" id="274752at2759"/>
<name>A0A0D0DVY0_9AGAM</name>
<reference evidence="2" key="2">
    <citation type="submission" date="2015-01" db="EMBL/GenBank/DDBJ databases">
        <title>Evolutionary Origins and Diversification of the Mycorrhizal Mutualists.</title>
        <authorList>
            <consortium name="DOE Joint Genome Institute"/>
            <consortium name="Mycorrhizal Genomics Consortium"/>
            <person name="Kohler A."/>
            <person name="Kuo A."/>
            <person name="Nagy L.G."/>
            <person name="Floudas D."/>
            <person name="Copeland A."/>
            <person name="Barry K.W."/>
            <person name="Cichocki N."/>
            <person name="Veneault-Fourrey C."/>
            <person name="LaButti K."/>
            <person name="Lindquist E.A."/>
            <person name="Lipzen A."/>
            <person name="Lundell T."/>
            <person name="Morin E."/>
            <person name="Murat C."/>
            <person name="Riley R."/>
            <person name="Ohm R."/>
            <person name="Sun H."/>
            <person name="Tunlid A."/>
            <person name="Henrissat B."/>
            <person name="Grigoriev I.V."/>
            <person name="Hibbett D.S."/>
            <person name="Martin F."/>
        </authorList>
    </citation>
    <scope>NUCLEOTIDE SEQUENCE [LARGE SCALE GENOMIC DNA]</scope>
    <source>
        <strain evidence="2">Ve08.2h10</strain>
    </source>
</reference>
<dbReference type="HOGENOM" id="CLU_122989_2_0_1"/>
<dbReference type="PANTHER" id="PTHR28207:SF1">
    <property type="entry name" value="ATP SYNTHASE SUBUNIT H, MITOCHONDRIAL"/>
    <property type="match status" value="1"/>
</dbReference>
<dbReference type="FunCoup" id="A0A0D0DVY0">
    <property type="interactions" value="50"/>
</dbReference>
<dbReference type="Proteomes" id="UP000054538">
    <property type="component" value="Unassembled WGS sequence"/>
</dbReference>
<dbReference type="AlphaFoldDB" id="A0A0D0DVY0"/>
<dbReference type="PANTHER" id="PTHR28207">
    <property type="entry name" value="ATP SYNTHASE SUBUNIT H, MITOCHONDRIAL"/>
    <property type="match status" value="1"/>
</dbReference>
<keyword evidence="2" id="KW-1185">Reference proteome</keyword>
<sequence>MSSMRFLAQVSRSARSARTFSSSAASRTDIIQDIYLRELKTYKPPVVAKDAHVGSVKILSPPAAPKPPVLPADLAAELAAYDVAEPTKAEVETVKKAGLSGEEAGRGADAFLSFLEADVQHAEAHH</sequence>
<dbReference type="GO" id="GO:0046933">
    <property type="term" value="F:proton-transporting ATP synthase activity, rotational mechanism"/>
    <property type="evidence" value="ECO:0007669"/>
    <property type="project" value="TreeGrafter"/>
</dbReference>
<dbReference type="InParanoid" id="A0A0D0DVY0"/>
<evidence type="ECO:0008006" key="3">
    <source>
        <dbReference type="Google" id="ProtNLM"/>
    </source>
</evidence>
<organism evidence="1 2">
    <name type="scientific">Paxillus rubicundulus Ve08.2h10</name>
    <dbReference type="NCBI Taxonomy" id="930991"/>
    <lineage>
        <taxon>Eukaryota</taxon>
        <taxon>Fungi</taxon>
        <taxon>Dikarya</taxon>
        <taxon>Basidiomycota</taxon>
        <taxon>Agaricomycotina</taxon>
        <taxon>Agaricomycetes</taxon>
        <taxon>Agaricomycetidae</taxon>
        <taxon>Boletales</taxon>
        <taxon>Paxilineae</taxon>
        <taxon>Paxillaceae</taxon>
        <taxon>Paxillus</taxon>
    </lineage>
</organism>
<dbReference type="InterPro" id="IPR019711">
    <property type="entry name" value="ATP_synth_F0_suH"/>
</dbReference>
<evidence type="ECO:0000313" key="1">
    <source>
        <dbReference type="EMBL" id="KIK93816.1"/>
    </source>
</evidence>
<reference evidence="1 2" key="1">
    <citation type="submission" date="2014-04" db="EMBL/GenBank/DDBJ databases">
        <authorList>
            <consortium name="DOE Joint Genome Institute"/>
            <person name="Kuo A."/>
            <person name="Kohler A."/>
            <person name="Jargeat P."/>
            <person name="Nagy L.G."/>
            <person name="Floudas D."/>
            <person name="Copeland A."/>
            <person name="Barry K.W."/>
            <person name="Cichocki N."/>
            <person name="Veneault-Fourrey C."/>
            <person name="LaButti K."/>
            <person name="Lindquist E.A."/>
            <person name="Lipzen A."/>
            <person name="Lundell T."/>
            <person name="Morin E."/>
            <person name="Murat C."/>
            <person name="Sun H."/>
            <person name="Tunlid A."/>
            <person name="Henrissat B."/>
            <person name="Grigoriev I.V."/>
            <person name="Hibbett D.S."/>
            <person name="Martin F."/>
            <person name="Nordberg H.P."/>
            <person name="Cantor M.N."/>
            <person name="Hua S.X."/>
        </authorList>
    </citation>
    <scope>NUCLEOTIDE SEQUENCE [LARGE SCALE GENOMIC DNA]</scope>
    <source>
        <strain evidence="1 2">Ve08.2h10</strain>
    </source>
</reference>
<dbReference type="EMBL" id="KN825152">
    <property type="protein sequence ID" value="KIK93816.1"/>
    <property type="molecule type" value="Genomic_DNA"/>
</dbReference>